<comment type="caution">
    <text evidence="1">The sequence shown here is derived from an EMBL/GenBank/DDBJ whole genome shotgun (WGS) entry which is preliminary data.</text>
</comment>
<proteinExistence type="predicted"/>
<gene>
    <name evidence="1" type="ORF">AOQ72_16390</name>
</gene>
<dbReference type="EMBL" id="LJYF01000016">
    <property type="protein sequence ID" value="KRP98888.1"/>
    <property type="molecule type" value="Genomic_DNA"/>
</dbReference>
<evidence type="ECO:0008006" key="3">
    <source>
        <dbReference type="Google" id="ProtNLM"/>
    </source>
</evidence>
<evidence type="ECO:0000313" key="2">
    <source>
        <dbReference type="Proteomes" id="UP000051380"/>
    </source>
</evidence>
<organism evidence="1 2">
    <name type="scientific">Bradyrhizobium yuanmingense</name>
    <dbReference type="NCBI Taxonomy" id="108015"/>
    <lineage>
        <taxon>Bacteria</taxon>
        <taxon>Pseudomonadati</taxon>
        <taxon>Pseudomonadota</taxon>
        <taxon>Alphaproteobacteria</taxon>
        <taxon>Hyphomicrobiales</taxon>
        <taxon>Nitrobacteraceae</taxon>
        <taxon>Bradyrhizobium</taxon>
    </lineage>
</organism>
<sequence length="69" mass="7198">MTLSSGVFDPEELSALGQLYDGAVSALPPSMRSPENRTAIARLILERTAAGEAQLACLANLLITLSPQG</sequence>
<accession>A0A0R3CME2</accession>
<dbReference type="Proteomes" id="UP000051380">
    <property type="component" value="Unassembled WGS sequence"/>
</dbReference>
<protein>
    <recommendedName>
        <fullName evidence="3">DUF2783 domain-containing protein</fullName>
    </recommendedName>
</protein>
<evidence type="ECO:0000313" key="1">
    <source>
        <dbReference type="EMBL" id="KRP98888.1"/>
    </source>
</evidence>
<dbReference type="AlphaFoldDB" id="A0A0R3CME2"/>
<reference evidence="1 2" key="1">
    <citation type="submission" date="2015-09" db="EMBL/GenBank/DDBJ databases">
        <title>Draft Genome Sequence of the Strain BR 3267 (Bradyrhizobium yuanmingense) recommended as inoculant for cowpea in Brazil.</title>
        <authorList>
            <person name="Simoes-Araujo J.L."/>
            <person name="Zilli J.E."/>
        </authorList>
    </citation>
    <scope>NUCLEOTIDE SEQUENCE [LARGE SCALE GENOMIC DNA]</scope>
    <source>
        <strain evidence="1 2">BR3267</strain>
    </source>
</reference>
<name>A0A0R3CME2_9BRAD</name>